<keyword evidence="8" id="KW-0443">Lipid metabolism</keyword>
<dbReference type="InterPro" id="IPR043132">
    <property type="entry name" value="BCAT-like_C"/>
</dbReference>
<evidence type="ECO:0000256" key="12">
    <source>
        <dbReference type="RuleBase" id="RU004106"/>
    </source>
</evidence>
<evidence type="ECO:0000256" key="14">
    <source>
        <dbReference type="RuleBase" id="RU004517"/>
    </source>
</evidence>
<accession>A0A2G9RA85</accession>
<evidence type="ECO:0000256" key="4">
    <source>
        <dbReference type="ARBA" id="ARBA00011738"/>
    </source>
</evidence>
<comment type="function">
    <text evidence="11">Catalyzes the first reaction in the catabolism of the essential branched chain amino acids leucine, isoleucine, and valine. May also function as a transporter of branched chain alpha-keto acids.</text>
</comment>
<comment type="catalytic activity">
    <reaction evidence="14">
        <text>L-isoleucine + 2-oxoglutarate = (S)-3-methyl-2-oxopentanoate + L-glutamate</text>
        <dbReference type="Rhea" id="RHEA:24801"/>
        <dbReference type="ChEBI" id="CHEBI:16810"/>
        <dbReference type="ChEBI" id="CHEBI:29985"/>
        <dbReference type="ChEBI" id="CHEBI:35146"/>
        <dbReference type="ChEBI" id="CHEBI:58045"/>
        <dbReference type="EC" id="2.6.1.42"/>
    </reaction>
</comment>
<dbReference type="GO" id="GO:0009098">
    <property type="term" value="P:L-leucine biosynthetic process"/>
    <property type="evidence" value="ECO:0007669"/>
    <property type="project" value="TreeGrafter"/>
</dbReference>
<evidence type="ECO:0000256" key="6">
    <source>
        <dbReference type="ARBA" id="ARBA00022946"/>
    </source>
</evidence>
<dbReference type="SUPFAM" id="SSF56752">
    <property type="entry name" value="D-aminoacid aminotransferase-like PLP-dependent enzymes"/>
    <property type="match status" value="1"/>
</dbReference>
<name>A0A2G9RA85_AQUCT</name>
<dbReference type="GO" id="GO:0005739">
    <property type="term" value="C:mitochondrion"/>
    <property type="evidence" value="ECO:0007669"/>
    <property type="project" value="UniProtKB-SubCell"/>
</dbReference>
<evidence type="ECO:0000256" key="3">
    <source>
        <dbReference type="ARBA" id="ARBA00009320"/>
    </source>
</evidence>
<protein>
    <recommendedName>
        <fullName evidence="14">Branched-chain-amino-acid aminotransferase</fullName>
        <ecNumber evidence="14">2.6.1.42</ecNumber>
    </recommendedName>
</protein>
<evidence type="ECO:0000256" key="5">
    <source>
        <dbReference type="ARBA" id="ARBA00022898"/>
    </source>
</evidence>
<keyword evidence="16" id="KW-1185">Reference proteome</keyword>
<evidence type="ECO:0000256" key="7">
    <source>
        <dbReference type="ARBA" id="ARBA00022990"/>
    </source>
</evidence>
<evidence type="ECO:0000313" key="15">
    <source>
        <dbReference type="EMBL" id="PIO24777.1"/>
    </source>
</evidence>
<dbReference type="InterPro" id="IPR018300">
    <property type="entry name" value="Aminotrans_IV_CS"/>
</dbReference>
<evidence type="ECO:0000256" key="1">
    <source>
        <dbReference type="ARBA" id="ARBA00001933"/>
    </source>
</evidence>
<comment type="similarity">
    <text evidence="3 12">Belongs to the class-IV pyridoxal-phosphate-dependent aminotransferase family.</text>
</comment>
<gene>
    <name evidence="15" type="ORF">AB205_0129350</name>
</gene>
<evidence type="ECO:0000256" key="8">
    <source>
        <dbReference type="ARBA" id="ARBA00023098"/>
    </source>
</evidence>
<keyword evidence="14" id="KW-0028">Amino-acid biosynthesis</keyword>
<dbReference type="GO" id="GO:0006629">
    <property type="term" value="P:lipid metabolic process"/>
    <property type="evidence" value="ECO:0007669"/>
    <property type="project" value="UniProtKB-KW"/>
</dbReference>
<reference evidence="16" key="1">
    <citation type="journal article" date="2017" name="Nat. Commun.">
        <title>The North American bullfrog draft genome provides insight into hormonal regulation of long noncoding RNA.</title>
        <authorList>
            <person name="Hammond S.A."/>
            <person name="Warren R.L."/>
            <person name="Vandervalk B.P."/>
            <person name="Kucuk E."/>
            <person name="Khan H."/>
            <person name="Gibb E.A."/>
            <person name="Pandoh P."/>
            <person name="Kirk H."/>
            <person name="Zhao Y."/>
            <person name="Jones M."/>
            <person name="Mungall A.J."/>
            <person name="Coope R."/>
            <person name="Pleasance S."/>
            <person name="Moore R.A."/>
            <person name="Holt R.A."/>
            <person name="Round J.M."/>
            <person name="Ohora S."/>
            <person name="Walle B.V."/>
            <person name="Veldhoen N."/>
            <person name="Helbing C.C."/>
            <person name="Birol I."/>
        </authorList>
    </citation>
    <scope>NUCLEOTIDE SEQUENCE [LARGE SCALE GENOMIC DNA]</scope>
</reference>
<comment type="subcellular location">
    <subcellularLocation>
        <location evidence="2">Mitochondrion</location>
    </subcellularLocation>
</comment>
<comment type="subunit">
    <text evidence="4">Homodimer.</text>
</comment>
<dbReference type="InterPro" id="IPR005786">
    <property type="entry name" value="B_amino_transII"/>
</dbReference>
<comment type="catalytic activity">
    <reaction evidence="14">
        <text>L-leucine + 2-oxoglutarate = 4-methyl-2-oxopentanoate + L-glutamate</text>
        <dbReference type="Rhea" id="RHEA:18321"/>
        <dbReference type="ChEBI" id="CHEBI:16810"/>
        <dbReference type="ChEBI" id="CHEBI:17865"/>
        <dbReference type="ChEBI" id="CHEBI:29985"/>
        <dbReference type="ChEBI" id="CHEBI:57427"/>
        <dbReference type="EC" id="2.6.1.42"/>
    </reaction>
</comment>
<dbReference type="PROSITE" id="PS00770">
    <property type="entry name" value="AA_TRANSFER_CLASS_4"/>
    <property type="match status" value="1"/>
</dbReference>
<evidence type="ECO:0000313" key="16">
    <source>
        <dbReference type="Proteomes" id="UP000228934"/>
    </source>
</evidence>
<dbReference type="AlphaFoldDB" id="A0A2G9RA85"/>
<keyword evidence="9" id="KW-0496">Mitochondrion</keyword>
<organism evidence="15 16">
    <name type="scientific">Aquarana catesbeiana</name>
    <name type="common">American bullfrog</name>
    <name type="synonym">Rana catesbeiana</name>
    <dbReference type="NCBI Taxonomy" id="8400"/>
    <lineage>
        <taxon>Eukaryota</taxon>
        <taxon>Metazoa</taxon>
        <taxon>Chordata</taxon>
        <taxon>Craniata</taxon>
        <taxon>Vertebrata</taxon>
        <taxon>Euteleostomi</taxon>
        <taxon>Amphibia</taxon>
        <taxon>Batrachia</taxon>
        <taxon>Anura</taxon>
        <taxon>Neobatrachia</taxon>
        <taxon>Ranoidea</taxon>
        <taxon>Ranidae</taxon>
        <taxon>Aquarana</taxon>
    </lineage>
</organism>
<dbReference type="InterPro" id="IPR001544">
    <property type="entry name" value="Aminotrans_IV"/>
</dbReference>
<dbReference type="InterPro" id="IPR036038">
    <property type="entry name" value="Aminotransferase-like"/>
</dbReference>
<evidence type="ECO:0000256" key="2">
    <source>
        <dbReference type="ARBA" id="ARBA00004173"/>
    </source>
</evidence>
<dbReference type="Proteomes" id="UP000228934">
    <property type="component" value="Unassembled WGS sequence"/>
</dbReference>
<keyword evidence="14" id="KW-0032">Aminotransferase</keyword>
<dbReference type="OrthoDB" id="1732691at2759"/>
<comment type="catalytic activity">
    <reaction evidence="14">
        <text>L-valine + 2-oxoglutarate = 3-methyl-2-oxobutanoate + L-glutamate</text>
        <dbReference type="Rhea" id="RHEA:24813"/>
        <dbReference type="ChEBI" id="CHEBI:11851"/>
        <dbReference type="ChEBI" id="CHEBI:16810"/>
        <dbReference type="ChEBI" id="CHEBI:29985"/>
        <dbReference type="ChEBI" id="CHEBI:57762"/>
        <dbReference type="EC" id="2.6.1.42"/>
    </reaction>
</comment>
<dbReference type="GO" id="GO:0009099">
    <property type="term" value="P:L-valine biosynthetic process"/>
    <property type="evidence" value="ECO:0007669"/>
    <property type="project" value="TreeGrafter"/>
</dbReference>
<dbReference type="EC" id="2.6.1.42" evidence="14"/>
<dbReference type="GO" id="GO:0004084">
    <property type="term" value="F:branched-chain-amino-acid transaminase activity"/>
    <property type="evidence" value="ECO:0007669"/>
    <property type="project" value="UniProtKB-EC"/>
</dbReference>
<dbReference type="Pfam" id="PF01063">
    <property type="entry name" value="Aminotran_4"/>
    <property type="match status" value="1"/>
</dbReference>
<evidence type="ECO:0000256" key="13">
    <source>
        <dbReference type="RuleBase" id="RU004516"/>
    </source>
</evidence>
<comment type="cofactor">
    <cofactor evidence="1 13">
        <name>pyridoxal 5'-phosphate</name>
        <dbReference type="ChEBI" id="CHEBI:597326"/>
    </cofactor>
</comment>
<evidence type="ECO:0000256" key="9">
    <source>
        <dbReference type="ARBA" id="ARBA00023128"/>
    </source>
</evidence>
<keyword evidence="10 14" id="KW-0100">Branched-chain amino acid biosynthesis</keyword>
<dbReference type="PANTHER" id="PTHR11825:SF39">
    <property type="entry name" value="BRANCHED-CHAIN-AMINO-ACID AMINOTRANSFERASE, MITOCHONDRIAL"/>
    <property type="match status" value="1"/>
</dbReference>
<evidence type="ECO:0000256" key="11">
    <source>
        <dbReference type="ARBA" id="ARBA00045431"/>
    </source>
</evidence>
<keyword evidence="5 13" id="KW-0663">Pyridoxal phosphate</keyword>
<dbReference type="EMBL" id="KV951041">
    <property type="protein sequence ID" value="PIO24777.1"/>
    <property type="molecule type" value="Genomic_DNA"/>
</dbReference>
<dbReference type="PANTHER" id="PTHR11825">
    <property type="entry name" value="SUBGROUP IIII AMINOTRANSFERASE"/>
    <property type="match status" value="1"/>
</dbReference>
<sequence length="204" mass="23208">MDLNRGPDSRPGINYGPTIYVQSEASQLGCQQVLWLYGDNHEVTEAGTMNFFMFWTNEQGEKELITPPLSGLILPGITRQSLLDLARQWGEFKVSESTVTMNDLIKGLRENRVYEVFGAGTACVVCPVSRILYNDKSYHIPTMENGPEIAKRFLKELTDIQPKKSQQQSMAELPVNGHSWYECKVTRVRISIPKYHNQQSLGFY</sequence>
<keyword evidence="14" id="KW-0808">Transferase</keyword>
<proteinExistence type="inferred from homology"/>
<keyword evidence="6" id="KW-0809">Transit peptide</keyword>
<evidence type="ECO:0000256" key="10">
    <source>
        <dbReference type="ARBA" id="ARBA00023304"/>
    </source>
</evidence>
<dbReference type="Gene3D" id="3.20.10.10">
    <property type="entry name" value="D-amino Acid Aminotransferase, subunit A, domain 2"/>
    <property type="match status" value="1"/>
</dbReference>
<keyword evidence="7" id="KW-0007">Acetylation</keyword>